<accession>A0ABQ3MNE4</accession>
<name>A0ABQ3MNE4_9PSEU</name>
<dbReference type="RefSeq" id="WP_229905322.1">
    <property type="nucleotide sequence ID" value="NZ_BNAR01000013.1"/>
</dbReference>
<dbReference type="SUPFAM" id="SSF48452">
    <property type="entry name" value="TPR-like"/>
    <property type="match status" value="1"/>
</dbReference>
<protein>
    <recommendedName>
        <fullName evidence="1">HTH cro/C1-type domain-containing protein</fullName>
    </recommendedName>
</protein>
<evidence type="ECO:0000313" key="3">
    <source>
        <dbReference type="Proteomes" id="UP000605568"/>
    </source>
</evidence>
<comment type="caution">
    <text evidence="2">The sequence shown here is derived from an EMBL/GenBank/DDBJ whole genome shotgun (WGS) entry which is preliminary data.</text>
</comment>
<dbReference type="Gene3D" id="1.10.260.40">
    <property type="entry name" value="lambda repressor-like DNA-binding domains"/>
    <property type="match status" value="1"/>
</dbReference>
<gene>
    <name evidence="2" type="ORF">GCM10017774_67700</name>
</gene>
<dbReference type="InterPro" id="IPR011990">
    <property type="entry name" value="TPR-like_helical_dom_sf"/>
</dbReference>
<dbReference type="EMBL" id="BNAR01000013">
    <property type="protein sequence ID" value="GHH53800.1"/>
    <property type="molecule type" value="Genomic_DNA"/>
</dbReference>
<evidence type="ECO:0000259" key="1">
    <source>
        <dbReference type="PROSITE" id="PS50943"/>
    </source>
</evidence>
<dbReference type="InterPro" id="IPR010982">
    <property type="entry name" value="Lambda_DNA-bd_dom_sf"/>
</dbReference>
<dbReference type="PROSITE" id="PS50943">
    <property type="entry name" value="HTH_CROC1"/>
    <property type="match status" value="1"/>
</dbReference>
<dbReference type="Proteomes" id="UP000605568">
    <property type="component" value="Unassembled WGS sequence"/>
</dbReference>
<keyword evidence="3" id="KW-1185">Reference proteome</keyword>
<sequence length="378" mass="42640">MALAAHLHVPAWFHWLWEVTDMGSLAHWTGREARALRRALRLSVRAFAERLGVGVRTVTKWESLGSRTTPRPFMQSILDTALSTADPEAKQRFELLLRQDGEVPVRDYYRSGPREWDYETWTDDLGRAAACLAQQDFEFAGSLVDRWLRRFTPTELDRHGLHLHARSLVLLGDLQRDRGDVHGPLSASHTYRSAHQFFHDLGVPRRAAQVELSLAVVEEMNGRLDLAARRYEVLAGDSRLSPRDRTRALLWVGTALSKKGSNDHAVAVMAEAIRRFEQLEEPDDWSVAHQKMALAHRGAGALTVALRYIDVALANRSDSPMQRVRLQTAHAHILLSDRATSDGGLQLLDEAAETSRTFDMSHQLASIETIRSAFEHVN</sequence>
<dbReference type="SUPFAM" id="SSF47413">
    <property type="entry name" value="lambda repressor-like DNA-binding domains"/>
    <property type="match status" value="1"/>
</dbReference>
<evidence type="ECO:0000313" key="2">
    <source>
        <dbReference type="EMBL" id="GHH53800.1"/>
    </source>
</evidence>
<dbReference type="Gene3D" id="1.25.40.10">
    <property type="entry name" value="Tetratricopeptide repeat domain"/>
    <property type="match status" value="1"/>
</dbReference>
<organism evidence="2 3">
    <name type="scientific">Lentzea cavernae</name>
    <dbReference type="NCBI Taxonomy" id="2020703"/>
    <lineage>
        <taxon>Bacteria</taxon>
        <taxon>Bacillati</taxon>
        <taxon>Actinomycetota</taxon>
        <taxon>Actinomycetes</taxon>
        <taxon>Pseudonocardiales</taxon>
        <taxon>Pseudonocardiaceae</taxon>
        <taxon>Lentzea</taxon>
    </lineage>
</organism>
<dbReference type="InterPro" id="IPR001387">
    <property type="entry name" value="Cro/C1-type_HTH"/>
</dbReference>
<reference evidence="3" key="1">
    <citation type="journal article" date="2019" name="Int. J. Syst. Evol. Microbiol.">
        <title>The Global Catalogue of Microorganisms (GCM) 10K type strain sequencing project: providing services to taxonomists for standard genome sequencing and annotation.</title>
        <authorList>
            <consortium name="The Broad Institute Genomics Platform"/>
            <consortium name="The Broad Institute Genome Sequencing Center for Infectious Disease"/>
            <person name="Wu L."/>
            <person name="Ma J."/>
        </authorList>
    </citation>
    <scope>NUCLEOTIDE SEQUENCE [LARGE SCALE GENOMIC DNA]</scope>
    <source>
        <strain evidence="3">CGMCC 4.7367</strain>
    </source>
</reference>
<proteinExistence type="predicted"/>
<feature type="domain" description="HTH cro/C1-type" evidence="1">
    <location>
        <begin position="34"/>
        <end position="63"/>
    </location>
</feature>